<dbReference type="SMART" id="SM00325">
    <property type="entry name" value="RhoGEF"/>
    <property type="match status" value="1"/>
</dbReference>
<evidence type="ECO:0000313" key="6">
    <source>
        <dbReference type="RefSeq" id="XP_037887984.1"/>
    </source>
</evidence>
<accession>A0A9C5YTK7</accession>
<evidence type="ECO:0000259" key="3">
    <source>
        <dbReference type="PROSITE" id="PS50010"/>
    </source>
</evidence>
<dbReference type="PROSITE" id="PS50010">
    <property type="entry name" value="DH_2"/>
    <property type="match status" value="1"/>
</dbReference>
<feature type="domain" description="DH" evidence="3">
    <location>
        <begin position="322"/>
        <end position="504"/>
    </location>
</feature>
<dbReference type="Gene3D" id="1.20.900.10">
    <property type="entry name" value="Dbl homology (DH) domain"/>
    <property type="match status" value="1"/>
</dbReference>
<dbReference type="SUPFAM" id="SSF50729">
    <property type="entry name" value="PH domain-like"/>
    <property type="match status" value="1"/>
</dbReference>
<evidence type="ECO:0000313" key="11">
    <source>
        <dbReference type="RefSeq" id="XP_037887989.1"/>
    </source>
</evidence>
<dbReference type="Proteomes" id="UP000092443">
    <property type="component" value="Unplaced"/>
</dbReference>
<name>A0A9C5YTK7_9MUSC</name>
<protein>
    <submittedName>
        <fullName evidence="5 6">Uncharacterized protein LOC119636597 isoform X1</fullName>
    </submittedName>
</protein>
<dbReference type="Pfam" id="PF00621">
    <property type="entry name" value="RhoGEF"/>
    <property type="match status" value="1"/>
</dbReference>
<dbReference type="KEGG" id="gfs:119636597"/>
<dbReference type="InterPro" id="IPR035899">
    <property type="entry name" value="DBL_dom_sf"/>
</dbReference>
<dbReference type="RefSeq" id="XP_037887986.1">
    <property type="nucleotide sequence ID" value="XM_038032058.1"/>
</dbReference>
<dbReference type="GeneID" id="119636597"/>
<dbReference type="RefSeq" id="XP_037887987.1">
    <property type="nucleotide sequence ID" value="XM_038032059.1"/>
</dbReference>
<evidence type="ECO:0000313" key="8">
    <source>
        <dbReference type="RefSeq" id="XP_037887986.1"/>
    </source>
</evidence>
<proteinExistence type="predicted"/>
<dbReference type="RefSeq" id="XP_037887984.1">
    <property type="nucleotide sequence ID" value="XM_038032056.1"/>
</dbReference>
<dbReference type="AlphaFoldDB" id="A0A9C5YTK7"/>
<evidence type="ECO:0000313" key="4">
    <source>
        <dbReference type="Proteomes" id="UP000092443"/>
    </source>
</evidence>
<dbReference type="InterPro" id="IPR000219">
    <property type="entry name" value="DH_dom"/>
</dbReference>
<evidence type="ECO:0000313" key="10">
    <source>
        <dbReference type="RefSeq" id="XP_037887988.1"/>
    </source>
</evidence>
<evidence type="ECO:0000313" key="7">
    <source>
        <dbReference type="RefSeq" id="XP_037887985.1"/>
    </source>
</evidence>
<evidence type="ECO:0000313" key="5">
    <source>
        <dbReference type="RefSeq" id="XP_037887983.1"/>
    </source>
</evidence>
<dbReference type="RefSeq" id="XP_037887988.1">
    <property type="nucleotide sequence ID" value="XM_038032060.1"/>
</dbReference>
<reference evidence="5 6" key="1">
    <citation type="submission" date="2025-04" db="UniProtKB">
        <authorList>
            <consortium name="RefSeq"/>
        </authorList>
    </citation>
    <scope>IDENTIFICATION</scope>
    <source>
        <tissue evidence="5 6">Whole body pupa</tissue>
    </source>
</reference>
<dbReference type="GO" id="GO:0005737">
    <property type="term" value="C:cytoplasm"/>
    <property type="evidence" value="ECO:0007669"/>
    <property type="project" value="TreeGrafter"/>
</dbReference>
<organism evidence="4 7">
    <name type="scientific">Glossina fuscipes</name>
    <dbReference type="NCBI Taxonomy" id="7396"/>
    <lineage>
        <taxon>Eukaryota</taxon>
        <taxon>Metazoa</taxon>
        <taxon>Ecdysozoa</taxon>
        <taxon>Arthropoda</taxon>
        <taxon>Hexapoda</taxon>
        <taxon>Insecta</taxon>
        <taxon>Pterygota</taxon>
        <taxon>Neoptera</taxon>
        <taxon>Endopterygota</taxon>
        <taxon>Diptera</taxon>
        <taxon>Brachycera</taxon>
        <taxon>Muscomorpha</taxon>
        <taxon>Hippoboscoidea</taxon>
        <taxon>Glossinidae</taxon>
        <taxon>Glossina</taxon>
    </lineage>
</organism>
<evidence type="ECO:0000256" key="2">
    <source>
        <dbReference type="SAM" id="MobiDB-lite"/>
    </source>
</evidence>
<dbReference type="GO" id="GO:0005085">
    <property type="term" value="F:guanyl-nucleotide exchange factor activity"/>
    <property type="evidence" value="ECO:0007669"/>
    <property type="project" value="UniProtKB-KW"/>
</dbReference>
<dbReference type="RefSeq" id="XP_037887989.1">
    <property type="nucleotide sequence ID" value="XM_038032061.1"/>
</dbReference>
<keyword evidence="4" id="KW-1185">Reference proteome</keyword>
<dbReference type="PANTHER" id="PTHR22826">
    <property type="entry name" value="RHO GUANINE EXCHANGE FACTOR-RELATED"/>
    <property type="match status" value="1"/>
</dbReference>
<evidence type="ECO:0000256" key="1">
    <source>
        <dbReference type="ARBA" id="ARBA00022658"/>
    </source>
</evidence>
<keyword evidence="1" id="KW-0344">Guanine-nucleotide releasing factor</keyword>
<dbReference type="RefSeq" id="XP_037887985.1">
    <property type="nucleotide sequence ID" value="XM_038032057.1"/>
</dbReference>
<evidence type="ECO:0000313" key="9">
    <source>
        <dbReference type="RefSeq" id="XP_037887987.1"/>
    </source>
</evidence>
<dbReference type="PANTHER" id="PTHR22826:SF209">
    <property type="entry name" value="DH DOMAIN-CONTAINING PROTEIN"/>
    <property type="match status" value="1"/>
</dbReference>
<sequence>MGDESPQPFRRERNLSNRNFAKRNSIHHQFTNGNLSSSNNSFDRRKLIKSNKCEAKEINSIINHKSANNMAAIDIEIDDDDDDKRIEVERLASEGETTDPALLGVRQKVLRFEHFQTDECKLIKNYKTNLISDRVNRIRIFDNSNDNQCILPTMGAELSKELFASQNVSKEKSPDTVDGDNVASNEKTKKRKESKFYYKCEQIVAETSKEVPKEFDNNIQDRSLPVDLNSYVSAVNISLLTPPFKHSISHSAEQLLEETAAETNQDFVRNYRSNVRPKTEIIHLTTPRLTEAQKSSSLCNKIGHDEEEEEEPIELRDKGFKSVQPILDELIKTEETYVENLWLGINNYGNVFKRKDLPVGLRGKKYVLLGNVEHLAEFHRDEFLPMLKRNRHDLKRIFEEFIEFIEQNCFYGYVLFTMNKKRSLKLCDTYKNYFKMIQTELDDKLGINSFLVQPIQRMARYPLLLQQFITTLFKNCDYGMKPVIESCCRLEKKFRNLLVTTNESEIINDIVCLNESTEFNTFYQGKFRKVSEFQVYDHSLKRSYRSKVFIFDKCIVYTEIKGKQLIFHGRYPCEHIGIITKTKSFTLYYDQRKQQECDFIADPILIETWLELIREMIASYAEEERRKLKELHSHDHGEHIYRKPANLSLFRDSNRFSSDSGIGNIWALPKPEHEEAVNNRTTWYAVT</sequence>
<gene>
    <name evidence="5 6 7 8 9 10 11" type="primary">LOC119636597</name>
</gene>
<dbReference type="InterPro" id="IPR051336">
    <property type="entry name" value="RhoGEF_Guanine_NuclExch_SF"/>
</dbReference>
<feature type="region of interest" description="Disordered" evidence="2">
    <location>
        <begin position="167"/>
        <end position="188"/>
    </location>
</feature>
<dbReference type="RefSeq" id="XP_037887983.1">
    <property type="nucleotide sequence ID" value="XM_038032055.1"/>
</dbReference>
<dbReference type="SUPFAM" id="SSF48065">
    <property type="entry name" value="DBL homology domain (DH-domain)"/>
    <property type="match status" value="1"/>
</dbReference>